<gene>
    <name evidence="12" type="primary">vti1</name>
    <name evidence="12" type="ORF">SOMG_00486</name>
</gene>
<dbReference type="GO" id="GO:0048280">
    <property type="term" value="P:vesicle fusion with Golgi apparatus"/>
    <property type="evidence" value="ECO:0007669"/>
    <property type="project" value="TreeGrafter"/>
</dbReference>
<keyword evidence="4 10" id="KW-0812">Transmembrane</keyword>
<evidence type="ECO:0000256" key="8">
    <source>
        <dbReference type="ARBA" id="ARBA00023136"/>
    </source>
</evidence>
<evidence type="ECO:0000256" key="5">
    <source>
        <dbReference type="ARBA" id="ARBA00022927"/>
    </source>
</evidence>
<protein>
    <submittedName>
        <fullName evidence="12">SNARE Vti1</fullName>
    </submittedName>
</protein>
<accession>A0AAE9WAV8</accession>
<dbReference type="GO" id="GO:0006896">
    <property type="term" value="P:Golgi to vacuole transport"/>
    <property type="evidence" value="ECO:0007669"/>
    <property type="project" value="TreeGrafter"/>
</dbReference>
<dbReference type="KEGG" id="som:SOMG_00486"/>
<dbReference type="Gene3D" id="1.20.58.400">
    <property type="entry name" value="t-snare proteins"/>
    <property type="match status" value="1"/>
</dbReference>
<dbReference type="InterPro" id="IPR007705">
    <property type="entry name" value="Vesicle_trsprt_v-SNARE_N"/>
</dbReference>
<keyword evidence="5" id="KW-0653">Protein transport</keyword>
<dbReference type="InterPro" id="IPR010989">
    <property type="entry name" value="SNARE"/>
</dbReference>
<comment type="subcellular location">
    <subcellularLocation>
        <location evidence="1">Membrane</location>
        <topology evidence="1">Single-pass type IV membrane protein</topology>
    </subcellularLocation>
</comment>
<dbReference type="Pfam" id="PF12352">
    <property type="entry name" value="V-SNARE_C"/>
    <property type="match status" value="1"/>
</dbReference>
<keyword evidence="8 10" id="KW-0472">Membrane</keyword>
<evidence type="ECO:0000259" key="11">
    <source>
        <dbReference type="SMART" id="SM00397"/>
    </source>
</evidence>
<dbReference type="CDD" id="cd15862">
    <property type="entry name" value="SNARE_Vti1"/>
    <property type="match status" value="1"/>
</dbReference>
<dbReference type="GO" id="GO:0012507">
    <property type="term" value="C:ER to Golgi transport vesicle membrane"/>
    <property type="evidence" value="ECO:0007669"/>
    <property type="project" value="TreeGrafter"/>
</dbReference>
<reference evidence="12 13" key="1">
    <citation type="journal article" date="2023" name="G3 (Bethesda)">
        <title>A high-quality reference genome for the fission yeast Schizosaccharomyces osmophilus.</title>
        <authorList>
            <person name="Jia G.S."/>
            <person name="Zhang W.C."/>
            <person name="Liang Y."/>
            <person name="Liu X.H."/>
            <person name="Rhind N."/>
            <person name="Pidoux A."/>
            <person name="Brysch-Herzberg M."/>
            <person name="Du L.L."/>
        </authorList>
    </citation>
    <scope>NUCLEOTIDE SEQUENCE [LARGE SCALE GENOMIC DNA]</scope>
    <source>
        <strain evidence="12 13">CBS 15793</strain>
    </source>
</reference>
<evidence type="ECO:0000256" key="6">
    <source>
        <dbReference type="ARBA" id="ARBA00022989"/>
    </source>
</evidence>
<keyword evidence="13" id="KW-1185">Reference proteome</keyword>
<dbReference type="PANTHER" id="PTHR21230:SF26">
    <property type="entry name" value="VESICLE TRANSPORT THROUGH INTERACTION WITH T-SNARES HOMOLOG 1A"/>
    <property type="match status" value="1"/>
</dbReference>
<evidence type="ECO:0000256" key="2">
    <source>
        <dbReference type="ARBA" id="ARBA00006108"/>
    </source>
</evidence>
<dbReference type="GO" id="GO:0000149">
    <property type="term" value="F:SNARE binding"/>
    <property type="evidence" value="ECO:0007669"/>
    <property type="project" value="TreeGrafter"/>
</dbReference>
<evidence type="ECO:0000313" key="12">
    <source>
        <dbReference type="EMBL" id="WBW72505.1"/>
    </source>
</evidence>
<dbReference type="SUPFAM" id="SSF58038">
    <property type="entry name" value="SNARE fusion complex"/>
    <property type="match status" value="1"/>
</dbReference>
<keyword evidence="7 9" id="KW-0175">Coiled coil</keyword>
<dbReference type="SMART" id="SM00397">
    <property type="entry name" value="t_SNARE"/>
    <property type="match status" value="1"/>
</dbReference>
<feature type="domain" description="T-SNARE coiled-coil homology" evidence="11">
    <location>
        <begin position="116"/>
        <end position="183"/>
    </location>
</feature>
<dbReference type="GO" id="GO:0031902">
    <property type="term" value="C:late endosome membrane"/>
    <property type="evidence" value="ECO:0007669"/>
    <property type="project" value="TreeGrafter"/>
</dbReference>
<dbReference type="EMBL" id="CP115611">
    <property type="protein sequence ID" value="WBW72505.1"/>
    <property type="molecule type" value="Genomic_DNA"/>
</dbReference>
<evidence type="ECO:0000256" key="10">
    <source>
        <dbReference type="SAM" id="Phobius"/>
    </source>
</evidence>
<feature type="coiled-coil region" evidence="9">
    <location>
        <begin position="1"/>
        <end position="32"/>
    </location>
</feature>
<evidence type="ECO:0000256" key="7">
    <source>
        <dbReference type="ARBA" id="ARBA00023054"/>
    </source>
</evidence>
<dbReference type="InterPro" id="IPR000727">
    <property type="entry name" value="T_SNARE_dom"/>
</dbReference>
<dbReference type="GeneID" id="80873969"/>
<dbReference type="SUPFAM" id="SSF47661">
    <property type="entry name" value="t-snare proteins"/>
    <property type="match status" value="1"/>
</dbReference>
<dbReference type="GO" id="GO:0006891">
    <property type="term" value="P:intra-Golgi vesicle-mediated transport"/>
    <property type="evidence" value="ECO:0007669"/>
    <property type="project" value="TreeGrafter"/>
</dbReference>
<dbReference type="GO" id="GO:0005794">
    <property type="term" value="C:Golgi apparatus"/>
    <property type="evidence" value="ECO:0007669"/>
    <property type="project" value="TreeGrafter"/>
</dbReference>
<name>A0AAE9WAV8_9SCHI</name>
<evidence type="ECO:0000256" key="4">
    <source>
        <dbReference type="ARBA" id="ARBA00022692"/>
    </source>
</evidence>
<dbReference type="GO" id="GO:0005484">
    <property type="term" value="F:SNAP receptor activity"/>
    <property type="evidence" value="ECO:0007669"/>
    <property type="project" value="TreeGrafter"/>
</dbReference>
<dbReference type="AlphaFoldDB" id="A0AAE9WAV8"/>
<proteinExistence type="inferred from homology"/>
<dbReference type="RefSeq" id="XP_056036748.1">
    <property type="nucleotide sequence ID" value="XM_056179280.1"/>
</dbReference>
<keyword evidence="3" id="KW-0813">Transport</keyword>
<evidence type="ECO:0000256" key="1">
    <source>
        <dbReference type="ARBA" id="ARBA00004211"/>
    </source>
</evidence>
<evidence type="ECO:0000313" key="13">
    <source>
        <dbReference type="Proteomes" id="UP001212411"/>
    </source>
</evidence>
<dbReference type="GO" id="GO:0005789">
    <property type="term" value="C:endoplasmic reticulum membrane"/>
    <property type="evidence" value="ECO:0007669"/>
    <property type="project" value="TreeGrafter"/>
</dbReference>
<comment type="similarity">
    <text evidence="2">Belongs to the VTI1 family.</text>
</comment>
<evidence type="ECO:0000256" key="3">
    <source>
        <dbReference type="ARBA" id="ARBA00022448"/>
    </source>
</evidence>
<dbReference type="GO" id="GO:0016236">
    <property type="term" value="P:macroautophagy"/>
    <property type="evidence" value="ECO:0007669"/>
    <property type="project" value="TreeGrafter"/>
</dbReference>
<dbReference type="Pfam" id="PF05008">
    <property type="entry name" value="V-SNARE"/>
    <property type="match status" value="1"/>
</dbReference>
<dbReference type="GO" id="GO:0031201">
    <property type="term" value="C:SNARE complex"/>
    <property type="evidence" value="ECO:0007669"/>
    <property type="project" value="TreeGrafter"/>
</dbReference>
<sequence length="214" mass="24418">METYEQEYRLLAADIEEKLNDLARTADNTASQACQRLLNEIDEVIGQIEIEAGSVPTAERGALNGRTRSYRTKLEEWRHVFKTEMASANRKALFGQRDTTADEYKGVDQDYDQRTRLLHGNNRLEEASQRLLDSQRVANETEGVGANILRDLHGQRNQLEHSLGVLGDTSGHLDRSLRTLKTMARRLAMNRFFTTGIIAILVILILLILYNKFR</sequence>
<dbReference type="FunFam" id="1.20.5.110:FF:000002">
    <property type="entry name" value="Vesicle transport through interaction with t-SNAREsB"/>
    <property type="match status" value="1"/>
</dbReference>
<dbReference type="PANTHER" id="PTHR21230">
    <property type="entry name" value="VESICLE TRANSPORT V-SNARE PROTEIN VTI1-RELATED"/>
    <property type="match status" value="1"/>
</dbReference>
<dbReference type="GO" id="GO:0005829">
    <property type="term" value="C:cytosol"/>
    <property type="evidence" value="ECO:0007669"/>
    <property type="project" value="GOC"/>
</dbReference>
<evidence type="ECO:0000256" key="9">
    <source>
        <dbReference type="SAM" id="Coils"/>
    </source>
</evidence>
<dbReference type="GO" id="GO:0006886">
    <property type="term" value="P:intracellular protein transport"/>
    <property type="evidence" value="ECO:0007669"/>
    <property type="project" value="InterPro"/>
</dbReference>
<keyword evidence="6 10" id="KW-1133">Transmembrane helix</keyword>
<dbReference type="InterPro" id="IPR038407">
    <property type="entry name" value="v-SNARE_N_sf"/>
</dbReference>
<feature type="transmembrane region" description="Helical" evidence="10">
    <location>
        <begin position="188"/>
        <end position="210"/>
    </location>
</feature>
<organism evidence="12 13">
    <name type="scientific">Schizosaccharomyces osmophilus</name>
    <dbReference type="NCBI Taxonomy" id="2545709"/>
    <lineage>
        <taxon>Eukaryota</taxon>
        <taxon>Fungi</taxon>
        <taxon>Dikarya</taxon>
        <taxon>Ascomycota</taxon>
        <taxon>Taphrinomycotina</taxon>
        <taxon>Schizosaccharomycetes</taxon>
        <taxon>Schizosaccharomycetales</taxon>
        <taxon>Schizosaccharomycetaceae</taxon>
        <taxon>Schizosaccharomyces</taxon>
    </lineage>
</organism>
<dbReference type="Gene3D" id="1.20.5.110">
    <property type="match status" value="1"/>
</dbReference>
<dbReference type="Proteomes" id="UP001212411">
    <property type="component" value="Chromosome 1"/>
</dbReference>
<dbReference type="GO" id="GO:0042147">
    <property type="term" value="P:retrograde transport, endosome to Golgi"/>
    <property type="evidence" value="ECO:0007669"/>
    <property type="project" value="TreeGrafter"/>
</dbReference>